<dbReference type="SUPFAM" id="SSF53955">
    <property type="entry name" value="Lysozyme-like"/>
    <property type="match status" value="1"/>
</dbReference>
<accession>A0A1G6CAQ2</accession>
<evidence type="ECO:0000256" key="2">
    <source>
        <dbReference type="ARBA" id="ARBA00022729"/>
    </source>
</evidence>
<dbReference type="InterPro" id="IPR023346">
    <property type="entry name" value="Lysozyme-like_dom_sf"/>
</dbReference>
<proteinExistence type="inferred from homology"/>
<organism evidence="6 7">
    <name type="scientific">Desulfonatronum thiosulfatophilum</name>
    <dbReference type="NCBI Taxonomy" id="617002"/>
    <lineage>
        <taxon>Bacteria</taxon>
        <taxon>Pseudomonadati</taxon>
        <taxon>Thermodesulfobacteriota</taxon>
        <taxon>Desulfovibrionia</taxon>
        <taxon>Desulfovibrionales</taxon>
        <taxon>Desulfonatronaceae</taxon>
        <taxon>Desulfonatronum</taxon>
    </lineage>
</organism>
<dbReference type="AlphaFoldDB" id="A0A1G6CAQ2"/>
<protein>
    <submittedName>
        <fullName evidence="6">Soluble lytic murein transglycosylase</fullName>
    </submittedName>
</protein>
<dbReference type="CDD" id="cd13401">
    <property type="entry name" value="Slt70-like"/>
    <property type="match status" value="1"/>
</dbReference>
<dbReference type="InterPro" id="IPR012289">
    <property type="entry name" value="Lytic_TGlycosylase_superhlx_L"/>
</dbReference>
<dbReference type="GO" id="GO:0042597">
    <property type="term" value="C:periplasmic space"/>
    <property type="evidence" value="ECO:0007669"/>
    <property type="project" value="InterPro"/>
</dbReference>
<dbReference type="OrthoDB" id="9781970at2"/>
<dbReference type="PANTHER" id="PTHR37423:SF5">
    <property type="entry name" value="SOLUBLE LYTIC MUREIN TRANSGLYCOSYLASE"/>
    <property type="match status" value="1"/>
</dbReference>
<keyword evidence="7" id="KW-1185">Reference proteome</keyword>
<dbReference type="Gene3D" id="1.10.1240.20">
    <property type="entry name" value="Lytic transglycosylase, superhelical linker domain"/>
    <property type="match status" value="1"/>
</dbReference>
<dbReference type="Pfam" id="PF01464">
    <property type="entry name" value="SLT"/>
    <property type="match status" value="1"/>
</dbReference>
<dbReference type="STRING" id="617002.SAMN05660653_01447"/>
<feature type="region of interest" description="Disordered" evidence="3">
    <location>
        <begin position="640"/>
        <end position="662"/>
    </location>
</feature>
<feature type="domain" description="Lytic transglycosylase superhelical linker" evidence="5">
    <location>
        <begin position="406"/>
        <end position="468"/>
    </location>
</feature>
<gene>
    <name evidence="6" type="ORF">SAMN05660653_01447</name>
</gene>
<dbReference type="InterPro" id="IPR008939">
    <property type="entry name" value="Lytic_TGlycosylase_superhlx_U"/>
</dbReference>
<dbReference type="InterPro" id="IPR037061">
    <property type="entry name" value="Lytic_TGlycoase_superhlx_L_sf"/>
</dbReference>
<comment type="similarity">
    <text evidence="1">Belongs to the transglycosylase Slt family.</text>
</comment>
<dbReference type="GO" id="GO:0004553">
    <property type="term" value="F:hydrolase activity, hydrolyzing O-glycosyl compounds"/>
    <property type="evidence" value="ECO:0007669"/>
    <property type="project" value="InterPro"/>
</dbReference>
<evidence type="ECO:0000259" key="4">
    <source>
        <dbReference type="Pfam" id="PF01464"/>
    </source>
</evidence>
<dbReference type="SUPFAM" id="SSF48435">
    <property type="entry name" value="Bacterial muramidases"/>
    <property type="match status" value="1"/>
</dbReference>
<dbReference type="Gene3D" id="1.10.530.10">
    <property type="match status" value="1"/>
</dbReference>
<sequence length="662" mass="75351">MSILRLMICGLVALFALHLWPLHADADFRAGQRELFLQAEEALRKGQQQTFRTLLSRLEGYPLTPYLVGQDLERRLCPSLAHDVRSYLEKYGDSPVADSLRRKWLSELAKHRRWNDFLQDYTPQSNENLQCLYGQALLGAGKTEQAMEQARVMWLSGNSRPKSCDPLFEALINSKGLTRELVIERMQLAINAGQISLVRYLSRFLPAEEDKAWVAYWQSVNESPRLVLDRNWKGVENDFVIPVLTHGIRKLTRVDASRTAEEWDRLKLRNGLIGERFSAIEEDIALYMSLRFEDGALERVGSLPGDLRSDRLREWGVRAALRRLDWPQVLHMVDGLTERQKAEPRWQYWRARALEQTGWTEQALAIYETLAPESHYFGMLAADRLGRTYNVDHAPIAVTSEQMAAVRQEAGLQRAVELFALERYGPGRSEWQKALGRLDNAQAQAAARWAQEIGWHDRAITATVVARHSTDLDIRFPLPHAAAITIQSNAKNLNPAWVYGVMRQESLFMEDVGSSAGALGLMQIMPQTGKRIAGWHGEQLSDSRLLLQPDRNIRFGTTYLRRQLDDLQNHYALATAAYNAGQHRVKGWLPRENELPADAWVETIPFNETRNYVERVLCYTAIYEHRLGNSPTRLSARLAPVRPLNGSTQVAEGKEAGTPSPQ</sequence>
<name>A0A1G6CAQ2_9BACT</name>
<dbReference type="Gene3D" id="1.25.20.10">
    <property type="entry name" value="Bacterial muramidases"/>
    <property type="match status" value="1"/>
</dbReference>
<dbReference type="Proteomes" id="UP000198771">
    <property type="component" value="Unassembled WGS sequence"/>
</dbReference>
<evidence type="ECO:0000313" key="7">
    <source>
        <dbReference type="Proteomes" id="UP000198771"/>
    </source>
</evidence>
<dbReference type="EMBL" id="FMXO01000007">
    <property type="protein sequence ID" value="SDB29945.1"/>
    <property type="molecule type" value="Genomic_DNA"/>
</dbReference>
<dbReference type="Pfam" id="PF14718">
    <property type="entry name" value="SLT_L"/>
    <property type="match status" value="1"/>
</dbReference>
<dbReference type="PANTHER" id="PTHR37423">
    <property type="entry name" value="SOLUBLE LYTIC MUREIN TRANSGLYCOSYLASE-RELATED"/>
    <property type="match status" value="1"/>
</dbReference>
<dbReference type="RefSeq" id="WP_092119326.1">
    <property type="nucleotide sequence ID" value="NZ_FMXO01000007.1"/>
</dbReference>
<evidence type="ECO:0000256" key="1">
    <source>
        <dbReference type="ARBA" id="ARBA00007734"/>
    </source>
</evidence>
<feature type="domain" description="Transglycosylase SLT" evidence="4">
    <location>
        <begin position="486"/>
        <end position="598"/>
    </location>
</feature>
<dbReference type="InterPro" id="IPR008258">
    <property type="entry name" value="Transglycosylase_SLT_dom_1"/>
</dbReference>
<evidence type="ECO:0000256" key="3">
    <source>
        <dbReference type="SAM" id="MobiDB-lite"/>
    </source>
</evidence>
<evidence type="ECO:0000313" key="6">
    <source>
        <dbReference type="EMBL" id="SDB29945.1"/>
    </source>
</evidence>
<evidence type="ECO:0000259" key="5">
    <source>
        <dbReference type="Pfam" id="PF14718"/>
    </source>
</evidence>
<keyword evidence="2" id="KW-0732">Signal</keyword>
<reference evidence="6 7" key="1">
    <citation type="submission" date="2016-10" db="EMBL/GenBank/DDBJ databases">
        <authorList>
            <person name="de Groot N.N."/>
        </authorList>
    </citation>
    <scope>NUCLEOTIDE SEQUENCE [LARGE SCALE GENOMIC DNA]</scope>
    <source>
        <strain evidence="6 7">ASO4-2</strain>
    </source>
</reference>